<name>A0A8D8X839_9HEMI</name>
<accession>A0A8D8X839</accession>
<reference evidence="1" key="1">
    <citation type="submission" date="2021-05" db="EMBL/GenBank/DDBJ databases">
        <authorList>
            <person name="Alioto T."/>
            <person name="Alioto T."/>
            <person name="Gomez Garrido J."/>
        </authorList>
    </citation>
    <scope>NUCLEOTIDE SEQUENCE</scope>
</reference>
<evidence type="ECO:0000313" key="1">
    <source>
        <dbReference type="EMBL" id="CAG6685309.1"/>
    </source>
</evidence>
<sequence length="100" mass="11081">MSRISELQLAVVDLLPGLLIRILSSLTRGNGIEWEEKVARTRAKRGTRKPGGDIRNPFSTRTISVLPRRCCSNLTKALLDSLDVVLSPVVRQKLESSLGR</sequence>
<protein>
    <submittedName>
        <fullName evidence="1">Uncharacterized protein</fullName>
    </submittedName>
</protein>
<dbReference type="EMBL" id="HBUF01271558">
    <property type="protein sequence ID" value="CAG6685309.1"/>
    <property type="molecule type" value="Transcribed_RNA"/>
</dbReference>
<proteinExistence type="predicted"/>
<organism evidence="1">
    <name type="scientific">Cacopsylla melanoneura</name>
    <dbReference type="NCBI Taxonomy" id="428564"/>
    <lineage>
        <taxon>Eukaryota</taxon>
        <taxon>Metazoa</taxon>
        <taxon>Ecdysozoa</taxon>
        <taxon>Arthropoda</taxon>
        <taxon>Hexapoda</taxon>
        <taxon>Insecta</taxon>
        <taxon>Pterygota</taxon>
        <taxon>Neoptera</taxon>
        <taxon>Paraneoptera</taxon>
        <taxon>Hemiptera</taxon>
        <taxon>Sternorrhyncha</taxon>
        <taxon>Psylloidea</taxon>
        <taxon>Psyllidae</taxon>
        <taxon>Psyllinae</taxon>
        <taxon>Cacopsylla</taxon>
    </lineage>
</organism>
<dbReference type="AlphaFoldDB" id="A0A8D8X839"/>